<gene>
    <name evidence="1" type="ORF">G2W53_014235</name>
</gene>
<dbReference type="EMBL" id="JAAIUW010000005">
    <property type="protein sequence ID" value="KAF7831902.1"/>
    <property type="molecule type" value="Genomic_DNA"/>
</dbReference>
<organism evidence="1 2">
    <name type="scientific">Senna tora</name>
    <dbReference type="NCBI Taxonomy" id="362788"/>
    <lineage>
        <taxon>Eukaryota</taxon>
        <taxon>Viridiplantae</taxon>
        <taxon>Streptophyta</taxon>
        <taxon>Embryophyta</taxon>
        <taxon>Tracheophyta</taxon>
        <taxon>Spermatophyta</taxon>
        <taxon>Magnoliopsida</taxon>
        <taxon>eudicotyledons</taxon>
        <taxon>Gunneridae</taxon>
        <taxon>Pentapetalae</taxon>
        <taxon>rosids</taxon>
        <taxon>fabids</taxon>
        <taxon>Fabales</taxon>
        <taxon>Fabaceae</taxon>
        <taxon>Caesalpinioideae</taxon>
        <taxon>Cassia clade</taxon>
        <taxon>Senna</taxon>
    </lineage>
</organism>
<dbReference type="AlphaFoldDB" id="A0A835C7M7"/>
<proteinExistence type="predicted"/>
<reference evidence="1" key="1">
    <citation type="submission" date="2020-09" db="EMBL/GenBank/DDBJ databases">
        <title>Genome-Enabled Discovery of Anthraquinone Biosynthesis in Senna tora.</title>
        <authorList>
            <person name="Kang S.-H."/>
            <person name="Pandey R.P."/>
            <person name="Lee C.-M."/>
            <person name="Sim J.-S."/>
            <person name="Jeong J.-T."/>
            <person name="Choi B.-S."/>
            <person name="Jung M."/>
            <person name="Ginzburg D."/>
            <person name="Zhao K."/>
            <person name="Won S.Y."/>
            <person name="Oh T.-J."/>
            <person name="Yu Y."/>
            <person name="Kim N.-H."/>
            <person name="Lee O.R."/>
            <person name="Lee T.-H."/>
            <person name="Bashyal P."/>
            <person name="Kim T.-S."/>
            <person name="Lee W.-H."/>
            <person name="Kawkins C."/>
            <person name="Kim C.-K."/>
            <person name="Kim J.S."/>
            <person name="Ahn B.O."/>
            <person name="Rhee S.Y."/>
            <person name="Sohng J.K."/>
        </authorList>
    </citation>
    <scope>NUCLEOTIDE SEQUENCE</scope>
    <source>
        <tissue evidence="1">Leaf</tissue>
    </source>
</reference>
<accession>A0A835C7M7</accession>
<evidence type="ECO:0000313" key="1">
    <source>
        <dbReference type="EMBL" id="KAF7831902.1"/>
    </source>
</evidence>
<sequence>MVRDEGVLEGSKTSLCIGQVDVRSNTPKVGKLLNDDGHLKDRRKTRRYDADQVAQVPDAERAKSWYTRRSRERDTSFLPHAQCDVGCNFTSAGVEIIMARTLVQVGDGPRAWIEVKGGVPSDRLTSVNILGLSFEFEDQNRARVAFQPLLDLSWVFRTSPSYVPVEDDFPCVVEARKSLLILRIILGCLSCAASDRGEFYISFEVAFNRWGWFHDVYLYHGDDRSEASSNILRDGSFELFEHLPNPSYREHMGCAM</sequence>
<evidence type="ECO:0000313" key="2">
    <source>
        <dbReference type="Proteomes" id="UP000634136"/>
    </source>
</evidence>
<keyword evidence="2" id="KW-1185">Reference proteome</keyword>
<protein>
    <submittedName>
        <fullName evidence="1">Uncharacterized protein</fullName>
    </submittedName>
</protein>
<dbReference type="Proteomes" id="UP000634136">
    <property type="component" value="Unassembled WGS sequence"/>
</dbReference>
<comment type="caution">
    <text evidence="1">The sequence shown here is derived from an EMBL/GenBank/DDBJ whole genome shotgun (WGS) entry which is preliminary data.</text>
</comment>
<name>A0A835C7M7_9FABA</name>